<dbReference type="AlphaFoldDB" id="A0A7C9E1J2"/>
<comment type="function">
    <text evidence="6">Component of the sequence-specific heterotrimeric transcription factor (NF-Y) which specifically recognizes a 5'-CCAAT-3' box motif found in the promoters of its target genes.</text>
</comment>
<evidence type="ECO:0000256" key="4">
    <source>
        <dbReference type="ARBA" id="ARBA00023163"/>
    </source>
</evidence>
<organism evidence="8">
    <name type="scientific">Opuntia streptacantha</name>
    <name type="common">Prickly pear cactus</name>
    <name type="synonym">Opuntia cardona</name>
    <dbReference type="NCBI Taxonomy" id="393608"/>
    <lineage>
        <taxon>Eukaryota</taxon>
        <taxon>Viridiplantae</taxon>
        <taxon>Streptophyta</taxon>
        <taxon>Embryophyta</taxon>
        <taxon>Tracheophyta</taxon>
        <taxon>Spermatophyta</taxon>
        <taxon>Magnoliopsida</taxon>
        <taxon>eudicotyledons</taxon>
        <taxon>Gunneridae</taxon>
        <taxon>Pentapetalae</taxon>
        <taxon>Caryophyllales</taxon>
        <taxon>Cactineae</taxon>
        <taxon>Cactaceae</taxon>
        <taxon>Opuntioideae</taxon>
        <taxon>Opuntia</taxon>
    </lineage>
</organism>
<keyword evidence="3 6" id="KW-0238">DNA-binding</keyword>
<evidence type="ECO:0000256" key="3">
    <source>
        <dbReference type="ARBA" id="ARBA00023125"/>
    </source>
</evidence>
<dbReference type="PANTHER" id="PTHR12632">
    <property type="entry name" value="TRANSCRIPTION FACTOR NF-Y ALPHA-RELATED"/>
    <property type="match status" value="1"/>
</dbReference>
<dbReference type="GO" id="GO:0003677">
    <property type="term" value="F:DNA binding"/>
    <property type="evidence" value="ECO:0007669"/>
    <property type="project" value="UniProtKB-KW"/>
</dbReference>
<keyword evidence="5 6" id="KW-0539">Nucleus</keyword>
<comment type="subcellular location">
    <subcellularLocation>
        <location evidence="1 6">Nucleus</location>
    </subcellularLocation>
</comment>
<evidence type="ECO:0000313" key="8">
    <source>
        <dbReference type="EMBL" id="MBA4651728.1"/>
    </source>
</evidence>
<dbReference type="Gene3D" id="6.10.250.2430">
    <property type="match status" value="1"/>
</dbReference>
<reference evidence="8" key="2">
    <citation type="submission" date="2020-07" db="EMBL/GenBank/DDBJ databases">
        <authorList>
            <person name="Vera ALvarez R."/>
            <person name="Arias-Moreno D.M."/>
            <person name="Jimenez-Jacinto V."/>
            <person name="Jimenez-Bremont J.F."/>
            <person name="Swaminathan K."/>
            <person name="Moose S.P."/>
            <person name="Guerrero-Gonzalez M.L."/>
            <person name="Marino-Ramirez L."/>
            <person name="Landsman D."/>
            <person name="Rodriguez-Kessler M."/>
            <person name="Delgado-Sanchez P."/>
        </authorList>
    </citation>
    <scope>NUCLEOTIDE SEQUENCE</scope>
    <source>
        <tissue evidence="8">Cladode</tissue>
    </source>
</reference>
<evidence type="ECO:0000256" key="7">
    <source>
        <dbReference type="SAM" id="MobiDB-lite"/>
    </source>
</evidence>
<dbReference type="GO" id="GO:0005634">
    <property type="term" value="C:nucleus"/>
    <property type="evidence" value="ECO:0007669"/>
    <property type="project" value="UniProtKB-SubCell"/>
</dbReference>
<sequence>MQKTAFCSQLSPIASIPWWVGVGTQVEHVNSSHLSQFDGMDQHEKSGGMLKYHHIMGQAPEKEKDSVIHLDFSAGDNKNSLKGNNMCNNQANGFQQFSPPQQKGCFELGMGQSMVCANYPLADQCQGLFAAYGTQPMIQGRVMLPFSVTTEDGPIYVNPKQYHGILRRRKIRAKEGLQKRPAKDKPYLHESRHRHACRRPRGAGGRFLNTKSLENEKSEHEKKKTSGQQTFPSSQAHSSSSEVLQSESVNFNSPNKVSESKSSTFSGSEVTSMYYSKEFDCFRVSSARPFAFHPLSNMEGSRQGSSWVTATDGCCDFFKV</sequence>
<dbReference type="SMART" id="SM00521">
    <property type="entry name" value="CBF"/>
    <property type="match status" value="1"/>
</dbReference>
<dbReference type="PRINTS" id="PR00616">
    <property type="entry name" value="CCAATSUBUNTB"/>
</dbReference>
<feature type="compositionally biased region" description="Basic and acidic residues" evidence="7">
    <location>
        <begin position="213"/>
        <end position="224"/>
    </location>
</feature>
<comment type="similarity">
    <text evidence="6">Belongs to the NFYA/HAP2 subunit family.</text>
</comment>
<keyword evidence="4 6" id="KW-0804">Transcription</keyword>
<dbReference type="GO" id="GO:0003700">
    <property type="term" value="F:DNA-binding transcription factor activity"/>
    <property type="evidence" value="ECO:0007669"/>
    <property type="project" value="UniProtKB-UniRule"/>
</dbReference>
<feature type="compositionally biased region" description="Low complexity" evidence="7">
    <location>
        <begin position="233"/>
        <end position="249"/>
    </location>
</feature>
<protein>
    <recommendedName>
        <fullName evidence="6">Nuclear transcription factor Y subunit</fullName>
    </recommendedName>
</protein>
<evidence type="ECO:0000256" key="2">
    <source>
        <dbReference type="ARBA" id="ARBA00023015"/>
    </source>
</evidence>
<evidence type="ECO:0000256" key="5">
    <source>
        <dbReference type="ARBA" id="ARBA00023242"/>
    </source>
</evidence>
<feature type="compositionally biased region" description="Basic and acidic residues" evidence="7">
    <location>
        <begin position="173"/>
        <end position="190"/>
    </location>
</feature>
<comment type="subunit">
    <text evidence="6">Heterotrimer.</text>
</comment>
<evidence type="ECO:0000256" key="1">
    <source>
        <dbReference type="ARBA" id="ARBA00004123"/>
    </source>
</evidence>
<keyword evidence="2 6" id="KW-0805">Transcription regulation</keyword>
<dbReference type="InterPro" id="IPR001289">
    <property type="entry name" value="NFYA"/>
</dbReference>
<accession>A0A7C9E1J2</accession>
<reference evidence="8" key="1">
    <citation type="journal article" date="2013" name="J. Plant Res.">
        <title>Effect of fungi and light on seed germination of three Opuntia species from semiarid lands of central Mexico.</title>
        <authorList>
            <person name="Delgado-Sanchez P."/>
            <person name="Jimenez-Bremont J.F."/>
            <person name="Guerrero-Gonzalez Mde L."/>
            <person name="Flores J."/>
        </authorList>
    </citation>
    <scope>NUCLEOTIDE SEQUENCE</scope>
    <source>
        <tissue evidence="8">Cladode</tissue>
    </source>
</reference>
<feature type="region of interest" description="Disordered" evidence="7">
    <location>
        <begin position="168"/>
        <end position="264"/>
    </location>
</feature>
<name>A0A7C9E1J2_OPUST</name>
<dbReference type="Pfam" id="PF02045">
    <property type="entry name" value="CBFB_NFYA"/>
    <property type="match status" value="1"/>
</dbReference>
<dbReference type="PROSITE" id="PS51152">
    <property type="entry name" value="NFYA_HAP2_2"/>
    <property type="match status" value="1"/>
</dbReference>
<feature type="compositionally biased region" description="Basic residues" evidence="7">
    <location>
        <begin position="191"/>
        <end position="201"/>
    </location>
</feature>
<evidence type="ECO:0000256" key="6">
    <source>
        <dbReference type="RuleBase" id="RU367155"/>
    </source>
</evidence>
<proteinExistence type="inferred from homology"/>
<dbReference type="EMBL" id="GISG01171365">
    <property type="protein sequence ID" value="MBA4651728.1"/>
    <property type="molecule type" value="Transcribed_RNA"/>
</dbReference>